<evidence type="ECO:0000313" key="6">
    <source>
        <dbReference type="Proteomes" id="UP000298340"/>
    </source>
</evidence>
<dbReference type="EMBL" id="SLWA01000001">
    <property type="protein sequence ID" value="TCN61135.1"/>
    <property type="molecule type" value="Genomic_DNA"/>
</dbReference>
<accession>A0A4Y7UIF1</accession>
<protein>
    <submittedName>
        <fullName evidence="3">Outer membrane protein with beta-barrel domain</fullName>
    </submittedName>
    <submittedName>
        <fullName evidence="4">PorT family protein</fullName>
    </submittedName>
</protein>
<name>A0A4Y7UIF1_9FLAO</name>
<keyword evidence="1" id="KW-0732">Signal</keyword>
<evidence type="ECO:0000259" key="2">
    <source>
        <dbReference type="Pfam" id="PF13505"/>
    </source>
</evidence>
<evidence type="ECO:0000313" key="5">
    <source>
        <dbReference type="Proteomes" id="UP000295270"/>
    </source>
</evidence>
<evidence type="ECO:0000313" key="3">
    <source>
        <dbReference type="EMBL" id="TCN61135.1"/>
    </source>
</evidence>
<organism evidence="4 6">
    <name type="scientific">Flavobacterium circumlabens</name>
    <dbReference type="NCBI Taxonomy" id="2133765"/>
    <lineage>
        <taxon>Bacteria</taxon>
        <taxon>Pseudomonadati</taxon>
        <taxon>Bacteroidota</taxon>
        <taxon>Flavobacteriia</taxon>
        <taxon>Flavobacteriales</taxon>
        <taxon>Flavobacteriaceae</taxon>
        <taxon>Flavobacterium</taxon>
    </lineage>
</organism>
<dbReference type="AlphaFoldDB" id="A0A4Y7UIF1"/>
<evidence type="ECO:0000313" key="4">
    <source>
        <dbReference type="EMBL" id="TEB46240.1"/>
    </source>
</evidence>
<dbReference type="Proteomes" id="UP000295270">
    <property type="component" value="Unassembled WGS sequence"/>
</dbReference>
<dbReference type="Proteomes" id="UP000298340">
    <property type="component" value="Unassembled WGS sequence"/>
</dbReference>
<reference evidence="4 6" key="2">
    <citation type="journal article" date="2018" name="Syst. Appl. Microbiol.">
        <title>Flavobacterium circumlabens sp. nov. and Flavobacterium cupreum sp. nov., two psychrotrophic species isolated from Antarctic environmental samples.</title>
        <authorList>
            <person name="Kralova S."/>
            <person name="Busse H.J."/>
            <person name="Svec P."/>
            <person name="Maslanova I."/>
            <person name="Stankova E."/>
            <person name="Bartak M."/>
            <person name="Sedlacek I."/>
        </authorList>
    </citation>
    <scope>NUCLEOTIDE SEQUENCE [LARGE SCALE GENOMIC DNA]</scope>
    <source>
        <strain evidence="4 6">CCM 8828</strain>
    </source>
</reference>
<dbReference type="Pfam" id="PF13505">
    <property type="entry name" value="OMP_b-brl"/>
    <property type="match status" value="1"/>
</dbReference>
<sequence>MSPNKIFIAIVAFFALQQTQAQFTFKPGLRGGFTFSTISETHADYKPDFYIGGFGEINIKKHYALQPEITYSRQASNNVTRNYFDNNSGTERVERRDLKIDYLSFALINKFTFGPGIQIQFGPALDVLLYDNLVRRKTYNDVAFITGIAYKLSSNLTLEARLKKGLLDVLDSDYYHNDHNDYYLFGDYNTNMNFQLGISYSFAAKK</sequence>
<dbReference type="RefSeq" id="WP_132032726.1">
    <property type="nucleotide sequence ID" value="NZ_QWDN01000001.1"/>
</dbReference>
<reference evidence="3 5" key="1">
    <citation type="journal article" date="2015" name="Stand. Genomic Sci.">
        <title>Genomic Encyclopedia of Bacterial and Archaeal Type Strains, Phase III: the genomes of soil and plant-associated and newly described type strains.</title>
        <authorList>
            <person name="Whitman W.B."/>
            <person name="Woyke T."/>
            <person name="Klenk H.P."/>
            <person name="Zhou Y."/>
            <person name="Lilburn T.G."/>
            <person name="Beck B.J."/>
            <person name="De Vos P."/>
            <person name="Vandamme P."/>
            <person name="Eisen J.A."/>
            <person name="Garrity G."/>
            <person name="Hugenholtz P."/>
            <person name="Kyrpides N.C."/>
        </authorList>
    </citation>
    <scope>NUCLEOTIDE SEQUENCE [LARGE SCALE GENOMIC DNA]</scope>
    <source>
        <strain evidence="3 5">P5626</strain>
    </source>
</reference>
<dbReference type="EMBL" id="QWDN01000001">
    <property type="protein sequence ID" value="TEB46240.1"/>
    <property type="molecule type" value="Genomic_DNA"/>
</dbReference>
<comment type="caution">
    <text evidence="4">The sequence shown here is derived from an EMBL/GenBank/DDBJ whole genome shotgun (WGS) entry which is preliminary data.</text>
</comment>
<feature type="domain" description="Outer membrane protein beta-barrel" evidence="2">
    <location>
        <begin position="8"/>
        <end position="202"/>
    </location>
</feature>
<reference evidence="3" key="3">
    <citation type="submission" date="2019-03" db="EMBL/GenBank/DDBJ databases">
        <authorList>
            <person name="Whitman W."/>
            <person name="Huntemann M."/>
            <person name="Clum A."/>
            <person name="Pillay M."/>
            <person name="Palaniappan K."/>
            <person name="Varghese N."/>
            <person name="Mikhailova N."/>
            <person name="Stamatis D."/>
            <person name="Reddy T."/>
            <person name="Daum C."/>
            <person name="Shapiro N."/>
            <person name="Ivanova N."/>
            <person name="Kyrpides N."/>
            <person name="Woyke T."/>
        </authorList>
    </citation>
    <scope>NUCLEOTIDE SEQUENCE</scope>
    <source>
        <strain evidence="3">P5626</strain>
    </source>
</reference>
<gene>
    <name evidence="4" type="ORF">D0809_04395</name>
    <name evidence="3" type="ORF">EV142_101722</name>
</gene>
<dbReference type="OrthoDB" id="947434at2"/>
<keyword evidence="5" id="KW-1185">Reference proteome</keyword>
<dbReference type="InterPro" id="IPR027385">
    <property type="entry name" value="Beta-barrel_OMP"/>
</dbReference>
<proteinExistence type="predicted"/>
<evidence type="ECO:0000256" key="1">
    <source>
        <dbReference type="ARBA" id="ARBA00022729"/>
    </source>
</evidence>